<dbReference type="PANTHER" id="PTHR42709:SF6">
    <property type="entry name" value="UNDECAPRENYL PHOSPHATE TRANSPORTER A"/>
    <property type="match status" value="1"/>
</dbReference>
<gene>
    <name evidence="8" type="ORF">H1016_03590</name>
</gene>
<feature type="transmembrane region" description="Helical" evidence="6">
    <location>
        <begin position="142"/>
        <end position="165"/>
    </location>
</feature>
<comment type="caution">
    <text evidence="8">The sequence shown here is derived from an EMBL/GenBank/DDBJ whole genome shotgun (WGS) entry which is preliminary data.</text>
</comment>
<accession>A0A832V441</accession>
<evidence type="ECO:0000256" key="4">
    <source>
        <dbReference type="ARBA" id="ARBA00022989"/>
    </source>
</evidence>
<feature type="domain" description="VTT" evidence="7">
    <location>
        <begin position="37"/>
        <end position="161"/>
    </location>
</feature>
<dbReference type="PANTHER" id="PTHR42709">
    <property type="entry name" value="ALKALINE PHOSPHATASE LIKE PROTEIN"/>
    <property type="match status" value="1"/>
</dbReference>
<organism evidence="8 9">
    <name type="scientific">Candidatus Naiadarchaeum limnaeum</name>
    <dbReference type="NCBI Taxonomy" id="2756139"/>
    <lineage>
        <taxon>Archaea</taxon>
        <taxon>Candidatus Undinarchaeota</taxon>
        <taxon>Candidatus Undinarchaeia</taxon>
        <taxon>Candidatus Naiadarchaeales</taxon>
        <taxon>Candidatus Naiadarchaeaceae</taxon>
        <taxon>Candidatus Naiadarchaeum</taxon>
    </lineage>
</organism>
<keyword evidence="2" id="KW-1003">Cell membrane</keyword>
<protein>
    <submittedName>
        <fullName evidence="8">DedA family protein</fullName>
    </submittedName>
</protein>
<feature type="transmembrane region" description="Helical" evidence="6">
    <location>
        <begin position="171"/>
        <end position="194"/>
    </location>
</feature>
<evidence type="ECO:0000313" key="9">
    <source>
        <dbReference type="Proteomes" id="UP000646946"/>
    </source>
</evidence>
<feature type="transmembrane region" description="Helical" evidence="6">
    <location>
        <begin position="54"/>
        <end position="78"/>
    </location>
</feature>
<dbReference type="InterPro" id="IPR051311">
    <property type="entry name" value="DedA_domain"/>
</dbReference>
<name>A0A832V441_9ARCH</name>
<evidence type="ECO:0000259" key="7">
    <source>
        <dbReference type="Pfam" id="PF09335"/>
    </source>
</evidence>
<keyword evidence="3 6" id="KW-0812">Transmembrane</keyword>
<evidence type="ECO:0000256" key="3">
    <source>
        <dbReference type="ARBA" id="ARBA00022692"/>
    </source>
</evidence>
<dbReference type="AlphaFoldDB" id="A0A832V441"/>
<dbReference type="InterPro" id="IPR032816">
    <property type="entry name" value="VTT_dom"/>
</dbReference>
<keyword evidence="9" id="KW-1185">Reference proteome</keyword>
<dbReference type="Proteomes" id="UP000646946">
    <property type="component" value="Unassembled WGS sequence"/>
</dbReference>
<dbReference type="EMBL" id="DVAB01000029">
    <property type="protein sequence ID" value="HIK00597.1"/>
    <property type="molecule type" value="Genomic_DNA"/>
</dbReference>
<evidence type="ECO:0000256" key="2">
    <source>
        <dbReference type="ARBA" id="ARBA00022475"/>
    </source>
</evidence>
<sequence>MAIVEFISNWIIGFISDYGYLSIFFLMLVESANIPMPSEVTMPFAGFLVYQGQFSFLGVTLAGTLGNLAGSILSYYLGDYLGRPFLLKYGKYFLIPRKKFEHAESWFKKYGHEAVFIGRLLPVVRTFISLPAGIAEMDMKKFLIYTFIGSLIWSAFLAYIGIWLGPNWNSIIAFFEKIEIAVVIGFVIFVIWYVKHLKE</sequence>
<feature type="transmembrane region" description="Helical" evidence="6">
    <location>
        <begin position="12"/>
        <end position="34"/>
    </location>
</feature>
<comment type="subcellular location">
    <subcellularLocation>
        <location evidence="1">Cell membrane</location>
        <topology evidence="1">Multi-pass membrane protein</topology>
    </subcellularLocation>
</comment>
<proteinExistence type="predicted"/>
<evidence type="ECO:0000256" key="5">
    <source>
        <dbReference type="ARBA" id="ARBA00023136"/>
    </source>
</evidence>
<dbReference type="Pfam" id="PF09335">
    <property type="entry name" value="VTT_dom"/>
    <property type="match status" value="1"/>
</dbReference>
<reference evidence="8 9" key="1">
    <citation type="journal article" name="Nat. Commun.">
        <title>Undinarchaeota illuminate DPANN phylogeny and the impact of gene transfer on archaeal evolution.</title>
        <authorList>
            <person name="Dombrowski N."/>
            <person name="Williams T.A."/>
            <person name="Sun J."/>
            <person name="Woodcroft B.J."/>
            <person name="Lee J.H."/>
            <person name="Minh B.Q."/>
            <person name="Rinke C."/>
            <person name="Spang A."/>
        </authorList>
    </citation>
    <scope>NUCLEOTIDE SEQUENCE [LARGE SCALE GENOMIC DNA]</scope>
    <source>
        <strain evidence="8">MAG_bin1129</strain>
    </source>
</reference>
<keyword evidence="4 6" id="KW-1133">Transmembrane helix</keyword>
<evidence type="ECO:0000313" key="8">
    <source>
        <dbReference type="EMBL" id="HIK00597.1"/>
    </source>
</evidence>
<evidence type="ECO:0000256" key="6">
    <source>
        <dbReference type="SAM" id="Phobius"/>
    </source>
</evidence>
<evidence type="ECO:0000256" key="1">
    <source>
        <dbReference type="ARBA" id="ARBA00004651"/>
    </source>
</evidence>
<dbReference type="GO" id="GO:0005886">
    <property type="term" value="C:plasma membrane"/>
    <property type="evidence" value="ECO:0007669"/>
    <property type="project" value="UniProtKB-SubCell"/>
</dbReference>
<keyword evidence="5 6" id="KW-0472">Membrane</keyword>